<dbReference type="OrthoDB" id="5125370at2"/>
<dbReference type="Proteomes" id="UP000236723">
    <property type="component" value="Unassembled WGS sequence"/>
</dbReference>
<dbReference type="RefSeq" id="WP_103940695.1">
    <property type="nucleotide sequence ID" value="NZ_FNVO01000012.1"/>
</dbReference>
<proteinExistence type="predicted"/>
<dbReference type="AlphaFoldDB" id="A0A1H6D0Q5"/>
<keyword evidence="1" id="KW-0812">Transmembrane</keyword>
<evidence type="ECO:0000256" key="1">
    <source>
        <dbReference type="SAM" id="Phobius"/>
    </source>
</evidence>
<feature type="transmembrane region" description="Helical" evidence="1">
    <location>
        <begin position="50"/>
        <end position="70"/>
    </location>
</feature>
<protein>
    <recommendedName>
        <fullName evidence="4">Histidine kinase</fullName>
    </recommendedName>
</protein>
<organism evidence="2 3">
    <name type="scientific">Thermomonospora echinospora</name>
    <dbReference type="NCBI Taxonomy" id="1992"/>
    <lineage>
        <taxon>Bacteria</taxon>
        <taxon>Bacillati</taxon>
        <taxon>Actinomycetota</taxon>
        <taxon>Actinomycetes</taxon>
        <taxon>Streptosporangiales</taxon>
        <taxon>Thermomonosporaceae</taxon>
        <taxon>Thermomonospora</taxon>
    </lineage>
</organism>
<evidence type="ECO:0000313" key="3">
    <source>
        <dbReference type="Proteomes" id="UP000236723"/>
    </source>
</evidence>
<accession>A0A1H6D0Q5</accession>
<feature type="transmembrane region" description="Helical" evidence="1">
    <location>
        <begin position="128"/>
        <end position="147"/>
    </location>
</feature>
<name>A0A1H6D0Q5_9ACTN</name>
<keyword evidence="3" id="KW-1185">Reference proteome</keyword>
<dbReference type="EMBL" id="FNVO01000012">
    <property type="protein sequence ID" value="SEG78862.1"/>
    <property type="molecule type" value="Genomic_DNA"/>
</dbReference>
<feature type="transmembrane region" description="Helical" evidence="1">
    <location>
        <begin position="20"/>
        <end position="44"/>
    </location>
</feature>
<keyword evidence="1" id="KW-0472">Membrane</keyword>
<gene>
    <name evidence="2" type="ORF">SAMN04489712_112134</name>
</gene>
<feature type="transmembrane region" description="Helical" evidence="1">
    <location>
        <begin position="153"/>
        <end position="175"/>
    </location>
</feature>
<reference evidence="3" key="1">
    <citation type="submission" date="2016-10" db="EMBL/GenBank/DDBJ databases">
        <authorList>
            <person name="Varghese N."/>
            <person name="Submissions S."/>
        </authorList>
    </citation>
    <scope>NUCLEOTIDE SEQUENCE [LARGE SCALE GENOMIC DNA]</scope>
    <source>
        <strain evidence="3">DSM 43163</strain>
    </source>
</reference>
<evidence type="ECO:0008006" key="4">
    <source>
        <dbReference type="Google" id="ProtNLM"/>
    </source>
</evidence>
<feature type="transmembrane region" description="Helical" evidence="1">
    <location>
        <begin position="101"/>
        <end position="121"/>
    </location>
</feature>
<sequence length="369" mass="39290">MTETSAASLFAVRFNRAFDVATVIAVAVWQTTAAFAALLVYLGQYRSPEAAVALWALQLLIIAVGAALLIRGVRRTSATWLLIMIDLAIGAAMAVNCPGEQLLKINWAWATVGLIGVLLLLHRPMRELVSLLAVNAGVIFFVLLAAGNVNRHTIAGFVTLLYASASIQLAMMAGARVFRFSGGMAAEAAAERWEIKTREGVIAEVAAARQARYQMIRALIAPILRGLSDGTVDPADPGVQHRCATAEAVLRQLLAEREDASHPLLRILQPGIDAAVHRGAVVDTALVGELPPMTEQRGYALAGVPLAVLATARRYVRVTVVSTTPGHVSISVLTDGDVAVPGDVSVDGVTVTTDHDGDLLWLEARWERS</sequence>
<evidence type="ECO:0000313" key="2">
    <source>
        <dbReference type="EMBL" id="SEG78862.1"/>
    </source>
</evidence>
<keyword evidence="1" id="KW-1133">Transmembrane helix</keyword>
<feature type="transmembrane region" description="Helical" evidence="1">
    <location>
        <begin position="77"/>
        <end position="95"/>
    </location>
</feature>